<dbReference type="Gene3D" id="4.10.60.10">
    <property type="entry name" value="Zinc finger, CCHC-type"/>
    <property type="match status" value="1"/>
</dbReference>
<reference evidence="4 5" key="1">
    <citation type="submission" date="2015-08" db="EMBL/GenBank/DDBJ databases">
        <title>Emmonsia species relationships and genome sequence.</title>
        <authorList>
            <person name="Cuomo C.A."/>
            <person name="Schwartz I.S."/>
            <person name="Kenyon C."/>
            <person name="De Hoog G.S."/>
            <person name="Govender N.P."/>
            <person name="Botha A."/>
            <person name="Moreno L."/>
            <person name="De Vries M."/>
            <person name="Munoz J.F."/>
            <person name="Stielow J.B."/>
        </authorList>
    </citation>
    <scope>NUCLEOTIDE SEQUENCE [LARGE SCALE GENOMIC DNA]</scope>
    <source>
        <strain evidence="4 5">EI222</strain>
    </source>
</reference>
<feature type="domain" description="CCHC-type" evidence="3">
    <location>
        <begin position="73"/>
        <end position="90"/>
    </location>
</feature>
<accession>A0A1J9QVA2</accession>
<dbReference type="VEuPathDB" id="FungiDB:ACJ73_08527"/>
<dbReference type="InterPro" id="IPR036875">
    <property type="entry name" value="Znf_CCHC_sf"/>
</dbReference>
<proteinExistence type="predicted"/>
<keyword evidence="1" id="KW-0862">Zinc</keyword>
<dbReference type="OrthoDB" id="4457643at2759"/>
<dbReference type="PROSITE" id="PS50158">
    <property type="entry name" value="ZF_CCHC"/>
    <property type="match status" value="1"/>
</dbReference>
<dbReference type="InterPro" id="IPR001878">
    <property type="entry name" value="Znf_CCHC"/>
</dbReference>
<dbReference type="EMBL" id="LGTZ01002039">
    <property type="protein sequence ID" value="OJD20143.1"/>
    <property type="molecule type" value="Genomic_DNA"/>
</dbReference>
<organism evidence="4 5">
    <name type="scientific">Blastomyces percursus</name>
    <dbReference type="NCBI Taxonomy" id="1658174"/>
    <lineage>
        <taxon>Eukaryota</taxon>
        <taxon>Fungi</taxon>
        <taxon>Dikarya</taxon>
        <taxon>Ascomycota</taxon>
        <taxon>Pezizomycotina</taxon>
        <taxon>Eurotiomycetes</taxon>
        <taxon>Eurotiomycetidae</taxon>
        <taxon>Onygenales</taxon>
        <taxon>Ajellomycetaceae</taxon>
        <taxon>Blastomyces</taxon>
    </lineage>
</organism>
<feature type="compositionally biased region" description="Basic and acidic residues" evidence="2">
    <location>
        <begin position="47"/>
        <end position="59"/>
    </location>
</feature>
<evidence type="ECO:0000256" key="2">
    <source>
        <dbReference type="SAM" id="MobiDB-lite"/>
    </source>
</evidence>
<evidence type="ECO:0000313" key="4">
    <source>
        <dbReference type="EMBL" id="OJD20143.1"/>
    </source>
</evidence>
<evidence type="ECO:0000259" key="3">
    <source>
        <dbReference type="PROSITE" id="PS50158"/>
    </source>
</evidence>
<dbReference type="AlphaFoldDB" id="A0A1J9QVA2"/>
<keyword evidence="5" id="KW-1185">Reference proteome</keyword>
<dbReference type="Proteomes" id="UP000242791">
    <property type="component" value="Unassembled WGS sequence"/>
</dbReference>
<keyword evidence="1" id="KW-0479">Metal-binding</keyword>
<evidence type="ECO:0000313" key="5">
    <source>
        <dbReference type="Proteomes" id="UP000242791"/>
    </source>
</evidence>
<dbReference type="GO" id="GO:0003676">
    <property type="term" value="F:nucleic acid binding"/>
    <property type="evidence" value="ECO:0007669"/>
    <property type="project" value="InterPro"/>
</dbReference>
<feature type="region of interest" description="Disordered" evidence="2">
    <location>
        <begin position="1"/>
        <end position="31"/>
    </location>
</feature>
<dbReference type="SUPFAM" id="SSF57756">
    <property type="entry name" value="Retrovirus zinc finger-like domains"/>
    <property type="match status" value="1"/>
</dbReference>
<feature type="region of interest" description="Disordered" evidence="2">
    <location>
        <begin position="47"/>
        <end position="68"/>
    </location>
</feature>
<feature type="compositionally biased region" description="Basic residues" evidence="2">
    <location>
        <begin position="22"/>
        <end position="31"/>
    </location>
</feature>
<keyword evidence="1" id="KW-0863">Zinc-finger</keyword>
<dbReference type="GO" id="GO:0008270">
    <property type="term" value="F:zinc ion binding"/>
    <property type="evidence" value="ECO:0007669"/>
    <property type="project" value="UniProtKB-KW"/>
</dbReference>
<gene>
    <name evidence="4" type="ORF">ACJ73_08527</name>
</gene>
<protein>
    <recommendedName>
        <fullName evidence="3">CCHC-type domain-containing protein</fullName>
    </recommendedName>
</protein>
<name>A0A1J9QVA2_9EURO</name>
<comment type="caution">
    <text evidence="4">The sequence shown here is derived from an EMBL/GenBank/DDBJ whole genome shotgun (WGS) entry which is preliminary data.</text>
</comment>
<sequence>MAMHSAAILTRENKELRAANAKQKRKRERHRTYISQGEGLTIEEGMDRVRRGNEGKRGGIEQSEEQVQKRAARRCSKCNQVGHTARTCSQDIGSFS</sequence>
<evidence type="ECO:0000256" key="1">
    <source>
        <dbReference type="PROSITE-ProRule" id="PRU00047"/>
    </source>
</evidence>